<comment type="pathway">
    <text evidence="1">Amino-acid biosynthesis; L-phenylalanine biosynthesis; phenylpyruvate from prephenate: step 1/1.</text>
</comment>
<feature type="domain" description="Prephenate dehydratase" evidence="8">
    <location>
        <begin position="3"/>
        <end position="183"/>
    </location>
</feature>
<dbReference type="FunFam" id="3.30.70.260:FF:000012">
    <property type="entry name" value="Prephenate dehydratase"/>
    <property type="match status" value="1"/>
</dbReference>
<dbReference type="Gene3D" id="3.40.190.10">
    <property type="entry name" value="Periplasmic binding protein-like II"/>
    <property type="match status" value="2"/>
</dbReference>
<proteinExistence type="predicted"/>
<name>A0A644U7W4_9ZZZZ</name>
<keyword evidence="3" id="KW-0028">Amino-acid biosynthesis</keyword>
<keyword evidence="6" id="KW-0456">Lyase</keyword>
<evidence type="ECO:0000259" key="8">
    <source>
        <dbReference type="PROSITE" id="PS51171"/>
    </source>
</evidence>
<dbReference type="InterPro" id="IPR008242">
    <property type="entry name" value="Chor_mutase/pphenate_deHydtase"/>
</dbReference>
<dbReference type="GO" id="GO:0005737">
    <property type="term" value="C:cytoplasm"/>
    <property type="evidence" value="ECO:0007669"/>
    <property type="project" value="TreeGrafter"/>
</dbReference>
<dbReference type="InterPro" id="IPR045865">
    <property type="entry name" value="ACT-like_dom_sf"/>
</dbReference>
<dbReference type="UniPathway" id="UPA00121">
    <property type="reaction ID" value="UER00345"/>
</dbReference>
<dbReference type="CDD" id="cd13630">
    <property type="entry name" value="PBP2_PDT_1"/>
    <property type="match status" value="1"/>
</dbReference>
<organism evidence="10">
    <name type="scientific">bioreactor metagenome</name>
    <dbReference type="NCBI Taxonomy" id="1076179"/>
    <lineage>
        <taxon>unclassified sequences</taxon>
        <taxon>metagenomes</taxon>
        <taxon>ecological metagenomes</taxon>
    </lineage>
</organism>
<dbReference type="NCBIfam" id="NF008865">
    <property type="entry name" value="PRK11898.1"/>
    <property type="match status" value="1"/>
</dbReference>
<dbReference type="EMBL" id="VSSQ01000085">
    <property type="protein sequence ID" value="MPL75028.1"/>
    <property type="molecule type" value="Genomic_DNA"/>
</dbReference>
<dbReference type="GO" id="GO:0004664">
    <property type="term" value="F:prephenate dehydratase activity"/>
    <property type="evidence" value="ECO:0007669"/>
    <property type="project" value="UniProtKB-EC"/>
</dbReference>
<dbReference type="PROSITE" id="PS00857">
    <property type="entry name" value="PREPHENATE_DEHYDR_1"/>
    <property type="match status" value="1"/>
</dbReference>
<dbReference type="PROSITE" id="PS51671">
    <property type="entry name" value="ACT"/>
    <property type="match status" value="1"/>
</dbReference>
<comment type="catalytic activity">
    <reaction evidence="7">
        <text>prephenate + H(+) = 3-phenylpyruvate + CO2 + H2O</text>
        <dbReference type="Rhea" id="RHEA:21648"/>
        <dbReference type="ChEBI" id="CHEBI:15377"/>
        <dbReference type="ChEBI" id="CHEBI:15378"/>
        <dbReference type="ChEBI" id="CHEBI:16526"/>
        <dbReference type="ChEBI" id="CHEBI:18005"/>
        <dbReference type="ChEBI" id="CHEBI:29934"/>
        <dbReference type="EC" id="4.2.1.51"/>
    </reaction>
</comment>
<sequence>MMKIGYLGPSGSYSHEAACRYLVNAAAAGECIAMSSFVAIIEGIEQGQLDHGVIPIENSTHGAVATAMDDLVKLQNSTVCGEIVLNIEHCLLSMNDNIADIKYVFSHEQALGQCSEFFRERYPHIQLINCGSTSQACEMAQKNGSAYGAVAGKAAAQLYHLSPVVENIQDNDFNQTRFLIIGTKALAATGDDKTSLVFAFHDDCPGSLFGVLKAFASRNINLTRIESRPAKHSMGKYIFYIDFVGHAQDDNCAEAVKEMSSHVSWFKILGSYPAQLVKSISKPTGQ</sequence>
<evidence type="ECO:0000256" key="5">
    <source>
        <dbReference type="ARBA" id="ARBA00023222"/>
    </source>
</evidence>
<dbReference type="CDD" id="cd04905">
    <property type="entry name" value="ACT_CM-PDT"/>
    <property type="match status" value="1"/>
</dbReference>
<dbReference type="PROSITE" id="PS00858">
    <property type="entry name" value="PREPHENATE_DEHYDR_2"/>
    <property type="match status" value="1"/>
</dbReference>
<evidence type="ECO:0000256" key="3">
    <source>
        <dbReference type="ARBA" id="ARBA00022605"/>
    </source>
</evidence>
<dbReference type="Pfam" id="PF00800">
    <property type="entry name" value="PDT"/>
    <property type="match status" value="1"/>
</dbReference>
<reference evidence="10" key="1">
    <citation type="submission" date="2019-08" db="EMBL/GenBank/DDBJ databases">
        <authorList>
            <person name="Kucharzyk K."/>
            <person name="Murdoch R.W."/>
            <person name="Higgins S."/>
            <person name="Loffler F."/>
        </authorList>
    </citation>
    <scope>NUCLEOTIDE SEQUENCE</scope>
</reference>
<comment type="caution">
    <text evidence="10">The sequence shown here is derived from an EMBL/GenBank/DDBJ whole genome shotgun (WGS) entry which is preliminary data.</text>
</comment>
<protein>
    <recommendedName>
        <fullName evidence="2">prephenate dehydratase</fullName>
        <ecNumber evidence="2">4.2.1.51</ecNumber>
    </recommendedName>
</protein>
<evidence type="ECO:0000256" key="1">
    <source>
        <dbReference type="ARBA" id="ARBA00004741"/>
    </source>
</evidence>
<dbReference type="EC" id="4.2.1.51" evidence="2"/>
<feature type="domain" description="ACT" evidence="9">
    <location>
        <begin position="196"/>
        <end position="273"/>
    </location>
</feature>
<dbReference type="InterPro" id="IPR018528">
    <property type="entry name" value="Preph_deHydtase_CS"/>
</dbReference>
<dbReference type="PANTHER" id="PTHR21022">
    <property type="entry name" value="PREPHENATE DEHYDRATASE P PROTEIN"/>
    <property type="match status" value="1"/>
</dbReference>
<evidence type="ECO:0000259" key="9">
    <source>
        <dbReference type="PROSITE" id="PS51671"/>
    </source>
</evidence>
<dbReference type="PIRSF" id="PIRSF001500">
    <property type="entry name" value="Chor_mut_pdt_Ppr"/>
    <property type="match status" value="1"/>
</dbReference>
<dbReference type="FunFam" id="3.40.190.10:FF:000034">
    <property type="entry name" value="Chorismate mutase/prephenate dehydratase"/>
    <property type="match status" value="1"/>
</dbReference>
<keyword evidence="5" id="KW-0584">Phenylalanine biosynthesis</keyword>
<dbReference type="PANTHER" id="PTHR21022:SF19">
    <property type="entry name" value="PREPHENATE DEHYDRATASE-RELATED"/>
    <property type="match status" value="1"/>
</dbReference>
<dbReference type="AlphaFoldDB" id="A0A644U7W4"/>
<dbReference type="GO" id="GO:0009094">
    <property type="term" value="P:L-phenylalanine biosynthetic process"/>
    <property type="evidence" value="ECO:0007669"/>
    <property type="project" value="UniProtKB-UniPathway"/>
</dbReference>
<dbReference type="SUPFAM" id="SSF53850">
    <property type="entry name" value="Periplasmic binding protein-like II"/>
    <property type="match status" value="1"/>
</dbReference>
<evidence type="ECO:0000256" key="2">
    <source>
        <dbReference type="ARBA" id="ARBA00013147"/>
    </source>
</evidence>
<evidence type="ECO:0000256" key="4">
    <source>
        <dbReference type="ARBA" id="ARBA00023141"/>
    </source>
</evidence>
<evidence type="ECO:0000256" key="7">
    <source>
        <dbReference type="ARBA" id="ARBA00047848"/>
    </source>
</evidence>
<accession>A0A644U7W4</accession>
<dbReference type="Pfam" id="PF01842">
    <property type="entry name" value="ACT"/>
    <property type="match status" value="1"/>
</dbReference>
<dbReference type="SUPFAM" id="SSF55021">
    <property type="entry name" value="ACT-like"/>
    <property type="match status" value="1"/>
</dbReference>
<gene>
    <name evidence="10" type="primary">pheA_8</name>
    <name evidence="10" type="ORF">SDC9_20847</name>
</gene>
<evidence type="ECO:0000256" key="6">
    <source>
        <dbReference type="ARBA" id="ARBA00023239"/>
    </source>
</evidence>
<keyword evidence="4" id="KW-0057">Aromatic amino acid biosynthesis</keyword>
<dbReference type="Gene3D" id="3.30.70.260">
    <property type="match status" value="1"/>
</dbReference>
<dbReference type="PROSITE" id="PS51171">
    <property type="entry name" value="PREPHENATE_DEHYDR_3"/>
    <property type="match status" value="1"/>
</dbReference>
<dbReference type="InterPro" id="IPR001086">
    <property type="entry name" value="Preph_deHydtase"/>
</dbReference>
<evidence type="ECO:0000313" key="10">
    <source>
        <dbReference type="EMBL" id="MPL75028.1"/>
    </source>
</evidence>
<dbReference type="InterPro" id="IPR002912">
    <property type="entry name" value="ACT_dom"/>
</dbReference>